<reference evidence="1 2" key="1">
    <citation type="submission" date="2023-12" db="EMBL/GenBank/DDBJ databases">
        <title>Genome sequencing and assembly of bacterial species from a model synthetic community.</title>
        <authorList>
            <person name="Hogle S.L."/>
        </authorList>
    </citation>
    <scope>NUCLEOTIDE SEQUENCE [LARGE SCALE GENOMIC DNA]</scope>
    <source>
        <strain evidence="1 2">HAMBI 2494</strain>
    </source>
</reference>
<organism evidence="1 2">
    <name type="scientific">Paraburkholderia kururiensis</name>
    <dbReference type="NCBI Taxonomy" id="984307"/>
    <lineage>
        <taxon>Bacteria</taxon>
        <taxon>Pseudomonadati</taxon>
        <taxon>Pseudomonadota</taxon>
        <taxon>Betaproteobacteria</taxon>
        <taxon>Burkholderiales</taxon>
        <taxon>Burkholderiaceae</taxon>
        <taxon>Paraburkholderia</taxon>
    </lineage>
</organism>
<dbReference type="RefSeq" id="WP_114813860.1">
    <property type="nucleotide sequence ID" value="NZ_CP139965.1"/>
</dbReference>
<dbReference type="EMBL" id="CP139965">
    <property type="protein sequence ID" value="WQD76207.1"/>
    <property type="molecule type" value="Genomic_DNA"/>
</dbReference>
<keyword evidence="2" id="KW-1185">Reference proteome</keyword>
<gene>
    <name evidence="1" type="ORF">U0042_19090</name>
</gene>
<name>A0ABZ0WFT8_9BURK</name>
<accession>A0ABZ0WFT8</accession>
<proteinExistence type="predicted"/>
<dbReference type="Proteomes" id="UP001325479">
    <property type="component" value="Chromosome"/>
</dbReference>
<evidence type="ECO:0000313" key="1">
    <source>
        <dbReference type="EMBL" id="WQD76207.1"/>
    </source>
</evidence>
<protein>
    <submittedName>
        <fullName evidence="1">Uncharacterized protein</fullName>
    </submittedName>
</protein>
<evidence type="ECO:0000313" key="2">
    <source>
        <dbReference type="Proteomes" id="UP001325479"/>
    </source>
</evidence>
<sequence>MSAAGRAAALAQLERARCCAACRLRADDRHSMEQSIAGLAVFGSGFGDAVAASRLCTLHDRLVSPRDTCSQFQPLPASASA</sequence>